<dbReference type="InterPro" id="IPR001205">
    <property type="entry name" value="RNA-dir_pol_C"/>
</dbReference>
<dbReference type="Pfam" id="PF00680">
    <property type="entry name" value="RdRP_1"/>
    <property type="match status" value="1"/>
</dbReference>
<organism evidence="7">
    <name type="scientific">uncultured virus</name>
    <dbReference type="NCBI Taxonomy" id="340016"/>
    <lineage>
        <taxon>Viruses</taxon>
        <taxon>environmental samples</taxon>
    </lineage>
</organism>
<dbReference type="GO" id="GO:0006351">
    <property type="term" value="P:DNA-templated transcription"/>
    <property type="evidence" value="ECO:0007669"/>
    <property type="project" value="InterPro"/>
</dbReference>
<evidence type="ECO:0000259" key="6">
    <source>
        <dbReference type="PROSITE" id="PS51874"/>
    </source>
</evidence>
<evidence type="ECO:0000256" key="3">
    <source>
        <dbReference type="ARBA" id="ARBA00022801"/>
    </source>
</evidence>
<keyword evidence="5" id="KW-1133">Transmembrane helix</keyword>
<feature type="domain" description="Peptidase C3" evidence="6">
    <location>
        <begin position="113"/>
        <end position="318"/>
    </location>
</feature>
<dbReference type="SUPFAM" id="SSF56672">
    <property type="entry name" value="DNA/RNA polymerases"/>
    <property type="match status" value="1"/>
</dbReference>
<evidence type="ECO:0000256" key="5">
    <source>
        <dbReference type="SAM" id="Phobius"/>
    </source>
</evidence>
<dbReference type="GO" id="GO:0003723">
    <property type="term" value="F:RNA binding"/>
    <property type="evidence" value="ECO:0007669"/>
    <property type="project" value="InterPro"/>
</dbReference>
<dbReference type="EMBL" id="JN661247">
    <property type="protein sequence ID" value="AEX30915.1"/>
    <property type="molecule type" value="Genomic_RNA"/>
</dbReference>
<sequence length="480" mass="53845">QYQKLKRESEMSTWNKLKKSLAKLYLKTVENMPLVGKMLLALIVVAVFGVSIWKLFKNLFGMAKTNKFATGAMAALSFVPQTEGPEHQIITTYKFGNIPLRIQEKDKNFYAQGVNVENQLGVMMQNMWVVVQCGATRAIGIKWTGNKLVMYRHFFEALGRSAILVVTDYAGKKINIFFRASQVVNVENSELAYIQNASLDSAPMHYIDSCVPMDIEALKLTDFKLWRLTFEPKGDVHEPVAQEFSAYFSTTPHSIMEAGYKRTLPKSIIYSATDGRKGMCGSLLVVEISGSLKLIGIHVGGLPDSSLGCLLTGLPRDFQPQSLPIRKFEVPVQVGNSLTLLGYAQDNIFMPTKTQFVETAPKYKPPVHTDKRPSIISREDPRIKESGNPEFNPYQTGILKYSDCADGFDMDIMQEAMDEIVQIWFDANEELEDVSLDVAINGVPGVEYLEPLVMSTAEGYPYCLERKNGETGKRRYFEGV</sequence>
<name>H2DZW0_9VIRU</name>
<evidence type="ECO:0000256" key="2">
    <source>
        <dbReference type="ARBA" id="ARBA00022741"/>
    </source>
</evidence>
<evidence type="ECO:0000256" key="1">
    <source>
        <dbReference type="ARBA" id="ARBA00022670"/>
    </source>
</evidence>
<dbReference type="InterPro" id="IPR009003">
    <property type="entry name" value="Peptidase_S1_PA"/>
</dbReference>
<keyword evidence="1" id="KW-0645">Protease</keyword>
<dbReference type="SUPFAM" id="SSF50494">
    <property type="entry name" value="Trypsin-like serine proteases"/>
    <property type="match status" value="1"/>
</dbReference>
<keyword evidence="5" id="KW-0812">Transmembrane</keyword>
<dbReference type="GO" id="GO:0004197">
    <property type="term" value="F:cysteine-type endopeptidase activity"/>
    <property type="evidence" value="ECO:0007669"/>
    <property type="project" value="InterPro"/>
</dbReference>
<dbReference type="InterPro" id="IPR043502">
    <property type="entry name" value="DNA/RNA_pol_sf"/>
</dbReference>
<proteinExistence type="predicted"/>
<feature type="non-terminal residue" evidence="7">
    <location>
        <position position="480"/>
    </location>
</feature>
<dbReference type="GO" id="GO:0003968">
    <property type="term" value="F:RNA-directed RNA polymerase activity"/>
    <property type="evidence" value="ECO:0007669"/>
    <property type="project" value="InterPro"/>
</dbReference>
<feature type="non-terminal residue" evidence="7">
    <location>
        <position position="1"/>
    </location>
</feature>
<keyword evidence="3" id="KW-0378">Hydrolase</keyword>
<evidence type="ECO:0000313" key="7">
    <source>
        <dbReference type="EMBL" id="AEX30915.1"/>
    </source>
</evidence>
<evidence type="ECO:0000256" key="4">
    <source>
        <dbReference type="ARBA" id="ARBA00022807"/>
    </source>
</evidence>
<keyword evidence="4" id="KW-0788">Thiol protease</keyword>
<accession>H2DZW0</accession>
<dbReference type="GO" id="GO:0006508">
    <property type="term" value="P:proteolysis"/>
    <property type="evidence" value="ECO:0007669"/>
    <property type="project" value="UniProtKB-KW"/>
</dbReference>
<keyword evidence="5" id="KW-0472">Membrane</keyword>
<keyword evidence="2" id="KW-0547">Nucleotide-binding</keyword>
<dbReference type="GO" id="GO:0000166">
    <property type="term" value="F:nucleotide binding"/>
    <property type="evidence" value="ECO:0007669"/>
    <property type="project" value="UniProtKB-KW"/>
</dbReference>
<protein>
    <submittedName>
        <fullName evidence="7">Polyprotein 1</fullName>
    </submittedName>
</protein>
<reference evidence="7" key="1">
    <citation type="submission" date="2011-08" db="EMBL/GenBank/DDBJ databases">
        <title>Detection of Members of the Secoviridae in the Tallgrass Prairie Preserve, Osage County, Oklahoma USA.</title>
        <authorList>
            <person name="Thapa V."/>
            <person name="Melcher U."/>
            <person name="Wiley G.B."/>
            <person name="Doust A."/>
            <person name="Roe B.A."/>
            <person name="Palmer M.W."/>
            <person name="Roewe K."/>
            <person name="Shen G."/>
            <person name="Roossinck M.J."/>
        </authorList>
    </citation>
    <scope>NUCLEOTIDE SEQUENCE</scope>
</reference>
<feature type="transmembrane region" description="Helical" evidence="5">
    <location>
        <begin position="34"/>
        <end position="56"/>
    </location>
</feature>
<dbReference type="PROSITE" id="PS51874">
    <property type="entry name" value="PCV_3C_PRO"/>
    <property type="match status" value="1"/>
</dbReference>
<dbReference type="InterPro" id="IPR044067">
    <property type="entry name" value="PCV_3C_PRO"/>
</dbReference>